<evidence type="ECO:0008006" key="3">
    <source>
        <dbReference type="Google" id="ProtNLM"/>
    </source>
</evidence>
<name>A0ABW9VG18_9BURK</name>
<evidence type="ECO:0000313" key="2">
    <source>
        <dbReference type="Proteomes" id="UP000478090"/>
    </source>
</evidence>
<sequence length="308" mass="34533">MPTLSHVLRFGYALSRQSLRTDAPKWAQQRCATASSDHARCANYQPPPRWNLLGRVRCAFSDDATRAMRAAGRWNACYDHDDAGQIALEKLKLSAATPEQARAMVAALSPEACAKLVKLAQTRLQEFRHSPLLAELEQCVPLPSLSKETLGSFELLQGTAGALALRPGESLECTRRSGWEVSSRAIAFLRNLKSFHQAGYIYHDISLSRIRCYMLDFKLVDHPGISCVPFGQIQQAKAHDERQALIAIYQSYYGDDQLKNIGEFLRALGIVFHAQKRVAQFMRDPHAQLDNYIGDLTYSQKPGRAVWD</sequence>
<dbReference type="EMBL" id="WWCM01000002">
    <property type="protein sequence ID" value="MYM38556.1"/>
    <property type="molecule type" value="Genomic_DNA"/>
</dbReference>
<proteinExistence type="predicted"/>
<evidence type="ECO:0000313" key="1">
    <source>
        <dbReference type="EMBL" id="MYM38556.1"/>
    </source>
</evidence>
<organism evidence="1 2">
    <name type="scientific">Duganella qianjiadongensis</name>
    <dbReference type="NCBI Taxonomy" id="2692176"/>
    <lineage>
        <taxon>Bacteria</taxon>
        <taxon>Pseudomonadati</taxon>
        <taxon>Pseudomonadota</taxon>
        <taxon>Betaproteobacteria</taxon>
        <taxon>Burkholderiales</taxon>
        <taxon>Oxalobacteraceae</taxon>
        <taxon>Telluria group</taxon>
        <taxon>Duganella</taxon>
    </lineage>
</organism>
<reference evidence="1 2" key="1">
    <citation type="submission" date="2019-12" db="EMBL/GenBank/DDBJ databases">
        <title>Novel species isolated from a subtropical stream in China.</title>
        <authorList>
            <person name="Lu H."/>
        </authorList>
    </citation>
    <scope>NUCLEOTIDE SEQUENCE [LARGE SCALE GENOMIC DNA]</scope>
    <source>
        <strain evidence="1 2">CY13W</strain>
    </source>
</reference>
<gene>
    <name evidence="1" type="ORF">GTP27_04360</name>
</gene>
<dbReference type="RefSeq" id="WP_161037948.1">
    <property type="nucleotide sequence ID" value="NZ_WWCM01000002.1"/>
</dbReference>
<comment type="caution">
    <text evidence="1">The sequence shown here is derived from an EMBL/GenBank/DDBJ whole genome shotgun (WGS) entry which is preliminary data.</text>
</comment>
<accession>A0ABW9VG18</accession>
<keyword evidence="2" id="KW-1185">Reference proteome</keyword>
<protein>
    <recommendedName>
        <fullName evidence="3">Protein kinase domain-containing protein</fullName>
    </recommendedName>
</protein>
<dbReference type="Proteomes" id="UP000478090">
    <property type="component" value="Unassembled WGS sequence"/>
</dbReference>